<evidence type="ECO:0000313" key="5">
    <source>
        <dbReference type="EMBL" id="CAF4572780.1"/>
    </source>
</evidence>
<accession>A0A8S2ZMI6</accession>
<feature type="non-terminal residue" evidence="6">
    <location>
        <position position="80"/>
    </location>
</feature>
<dbReference type="Gene3D" id="1.25.40.20">
    <property type="entry name" value="Ankyrin repeat-containing domain"/>
    <property type="match status" value="1"/>
</dbReference>
<feature type="repeat" description="ANK" evidence="3">
    <location>
        <begin position="36"/>
        <end position="68"/>
    </location>
</feature>
<evidence type="ECO:0000256" key="3">
    <source>
        <dbReference type="PROSITE-ProRule" id="PRU00023"/>
    </source>
</evidence>
<dbReference type="SMART" id="SM00248">
    <property type="entry name" value="ANK"/>
    <property type="match status" value="1"/>
</dbReference>
<dbReference type="PROSITE" id="PS50088">
    <property type="entry name" value="ANK_REPEAT"/>
    <property type="match status" value="1"/>
</dbReference>
<evidence type="ECO:0000313" key="6">
    <source>
        <dbReference type="EMBL" id="CAF4643224.1"/>
    </source>
</evidence>
<dbReference type="PROSITE" id="PS50297">
    <property type="entry name" value="ANK_REP_REGION"/>
    <property type="match status" value="1"/>
</dbReference>
<proteinExistence type="predicted"/>
<dbReference type="PANTHER" id="PTHR24198">
    <property type="entry name" value="ANKYRIN REPEAT AND PROTEIN KINASE DOMAIN-CONTAINING PROTEIN"/>
    <property type="match status" value="1"/>
</dbReference>
<comment type="caution">
    <text evidence="6">The sequence shown here is derived from an EMBL/GenBank/DDBJ whole genome shotgun (WGS) entry which is preliminary data.</text>
</comment>
<keyword evidence="2 3" id="KW-0040">ANK repeat</keyword>
<dbReference type="EMBL" id="CAJOBH010107197">
    <property type="protein sequence ID" value="CAF4643224.1"/>
    <property type="molecule type" value="Genomic_DNA"/>
</dbReference>
<dbReference type="Proteomes" id="UP000681967">
    <property type="component" value="Unassembled WGS sequence"/>
</dbReference>
<dbReference type="EMBL" id="CAJOBH010079675">
    <property type="protein sequence ID" value="CAF4511022.1"/>
    <property type="molecule type" value="Genomic_DNA"/>
</dbReference>
<evidence type="ECO:0000313" key="4">
    <source>
        <dbReference type="EMBL" id="CAF4511022.1"/>
    </source>
</evidence>
<dbReference type="AlphaFoldDB" id="A0A8S2ZMI6"/>
<evidence type="ECO:0000256" key="2">
    <source>
        <dbReference type="ARBA" id="ARBA00023043"/>
    </source>
</evidence>
<dbReference type="Proteomes" id="UP000681720">
    <property type="component" value="Unassembled WGS sequence"/>
</dbReference>
<keyword evidence="1" id="KW-0677">Repeat</keyword>
<gene>
    <name evidence="4" type="ORF">BYL167_LOCUS36472</name>
    <name evidence="6" type="ORF">BYL167_LOCUS41857</name>
    <name evidence="5" type="ORF">GIL414_LOCUS37744</name>
    <name evidence="7" type="ORF">GIL414_LOCUS42793</name>
</gene>
<dbReference type="Pfam" id="PF12796">
    <property type="entry name" value="Ank_2"/>
    <property type="match status" value="1"/>
</dbReference>
<reference evidence="6" key="1">
    <citation type="submission" date="2021-02" db="EMBL/GenBank/DDBJ databases">
        <authorList>
            <person name="Nowell W R."/>
        </authorList>
    </citation>
    <scope>NUCLEOTIDE SEQUENCE</scope>
</reference>
<sequence length="80" mass="8706">IHIAAFLGSLPILQELLNSSSNDEQISKALNQGDNRNQTPLFYACIEGHLDVALTLLRAGANAYHLDNNDQTCLHAMLSS</sequence>
<protein>
    <submittedName>
        <fullName evidence="6">Uncharacterized protein</fullName>
    </submittedName>
</protein>
<dbReference type="InterPro" id="IPR002110">
    <property type="entry name" value="Ankyrin_rpt"/>
</dbReference>
<evidence type="ECO:0000256" key="1">
    <source>
        <dbReference type="ARBA" id="ARBA00022737"/>
    </source>
</evidence>
<evidence type="ECO:0000313" key="8">
    <source>
        <dbReference type="Proteomes" id="UP000681967"/>
    </source>
</evidence>
<dbReference type="PANTHER" id="PTHR24198:SF165">
    <property type="entry name" value="ANKYRIN REPEAT-CONTAINING PROTEIN-RELATED"/>
    <property type="match status" value="1"/>
</dbReference>
<organism evidence="6 8">
    <name type="scientific">Rotaria magnacalcarata</name>
    <dbReference type="NCBI Taxonomy" id="392030"/>
    <lineage>
        <taxon>Eukaryota</taxon>
        <taxon>Metazoa</taxon>
        <taxon>Spiralia</taxon>
        <taxon>Gnathifera</taxon>
        <taxon>Rotifera</taxon>
        <taxon>Eurotatoria</taxon>
        <taxon>Bdelloidea</taxon>
        <taxon>Philodinida</taxon>
        <taxon>Philodinidae</taxon>
        <taxon>Rotaria</taxon>
    </lineage>
</organism>
<name>A0A8S2ZMI6_9BILA</name>
<feature type="non-terminal residue" evidence="6">
    <location>
        <position position="1"/>
    </location>
</feature>
<dbReference type="InterPro" id="IPR036770">
    <property type="entry name" value="Ankyrin_rpt-contain_sf"/>
</dbReference>
<dbReference type="SUPFAM" id="SSF48403">
    <property type="entry name" value="Ankyrin repeat"/>
    <property type="match status" value="1"/>
</dbReference>
<evidence type="ECO:0000313" key="7">
    <source>
        <dbReference type="EMBL" id="CAF4693943.1"/>
    </source>
</evidence>
<dbReference type="EMBL" id="CAJOBJ010097804">
    <property type="protein sequence ID" value="CAF4572780.1"/>
    <property type="molecule type" value="Genomic_DNA"/>
</dbReference>
<dbReference type="EMBL" id="CAJOBJ010124756">
    <property type="protein sequence ID" value="CAF4693943.1"/>
    <property type="molecule type" value="Genomic_DNA"/>
</dbReference>